<evidence type="ECO:0000313" key="2">
    <source>
        <dbReference type="Proteomes" id="UP000037696"/>
    </source>
</evidence>
<name>A0A0M9WAM9_9EURO</name>
<gene>
    <name evidence="1" type="ORF">ACN38_g11579</name>
</gene>
<reference evidence="1 2" key="1">
    <citation type="submission" date="2015-08" db="EMBL/GenBank/DDBJ databases">
        <title>Genome sequencing of Penicillium nordicum.</title>
        <authorList>
            <person name="Nguyen H.D."/>
            <person name="Seifert K.A."/>
        </authorList>
    </citation>
    <scope>NUCLEOTIDE SEQUENCE [LARGE SCALE GENOMIC DNA]</scope>
    <source>
        <strain evidence="1 2">DAOMC 185683</strain>
    </source>
</reference>
<evidence type="ECO:0000313" key="1">
    <source>
        <dbReference type="EMBL" id="KOS37632.1"/>
    </source>
</evidence>
<proteinExistence type="predicted"/>
<protein>
    <submittedName>
        <fullName evidence="1">Uncharacterized protein</fullName>
    </submittedName>
</protein>
<dbReference type="Proteomes" id="UP000037696">
    <property type="component" value="Unassembled WGS sequence"/>
</dbReference>
<sequence>HITLSLVYIAWQ</sequence>
<feature type="non-terminal residue" evidence="1">
    <location>
        <position position="1"/>
    </location>
</feature>
<comment type="caution">
    <text evidence="1">The sequence shown here is derived from an EMBL/GenBank/DDBJ whole genome shotgun (WGS) entry which is preliminary data.</text>
</comment>
<keyword evidence="2" id="KW-1185">Reference proteome</keyword>
<dbReference type="EMBL" id="LHQQ01000306">
    <property type="protein sequence ID" value="KOS37632.1"/>
    <property type="molecule type" value="Genomic_DNA"/>
</dbReference>
<organism evidence="1 2">
    <name type="scientific">Penicillium nordicum</name>
    <dbReference type="NCBI Taxonomy" id="229535"/>
    <lineage>
        <taxon>Eukaryota</taxon>
        <taxon>Fungi</taxon>
        <taxon>Dikarya</taxon>
        <taxon>Ascomycota</taxon>
        <taxon>Pezizomycotina</taxon>
        <taxon>Eurotiomycetes</taxon>
        <taxon>Eurotiomycetidae</taxon>
        <taxon>Eurotiales</taxon>
        <taxon>Aspergillaceae</taxon>
        <taxon>Penicillium</taxon>
    </lineage>
</organism>
<accession>A0A0M9WAM9</accession>